<dbReference type="SUPFAM" id="SSF53254">
    <property type="entry name" value="Phosphoglycerate mutase-like"/>
    <property type="match status" value="1"/>
</dbReference>
<dbReference type="Proteomes" id="UP000060487">
    <property type="component" value="Unassembled WGS sequence"/>
</dbReference>
<protein>
    <recommendedName>
        <fullName evidence="1">Alpha-ribazole phosphatase</fullName>
        <ecNumber evidence="1">3.1.3.73</ecNumber>
    </recommendedName>
</protein>
<name>A0ABR5SCM8_9BACT</name>
<dbReference type="EMBL" id="LNQR01000100">
    <property type="protein sequence ID" value="KWT81203.1"/>
    <property type="molecule type" value="Genomic_DNA"/>
</dbReference>
<dbReference type="PIRSF" id="PIRSF000709">
    <property type="entry name" value="6PFK_2-Ptase"/>
    <property type="match status" value="1"/>
</dbReference>
<dbReference type="EC" id="3.1.3.73" evidence="1"/>
<keyword evidence="2" id="KW-0378">Hydrolase</keyword>
<dbReference type="InterPro" id="IPR017578">
    <property type="entry name" value="Ribazole_CobC"/>
</dbReference>
<dbReference type="SMART" id="SM00855">
    <property type="entry name" value="PGAM"/>
    <property type="match status" value="1"/>
</dbReference>
<organism evidence="2 3">
    <name type="scientific">Candidatus Magnetominusculus xianensis</name>
    <dbReference type="NCBI Taxonomy" id="1748249"/>
    <lineage>
        <taxon>Bacteria</taxon>
        <taxon>Pseudomonadati</taxon>
        <taxon>Nitrospirota</taxon>
        <taxon>Nitrospiria</taxon>
        <taxon>Nitrospirales</taxon>
        <taxon>Nitrospiraceae</taxon>
        <taxon>Candidatus Magnetominusculus</taxon>
    </lineage>
</organism>
<sequence length="204" mass="22843">MPTRVYLIRHGQTIDAHERRYKGHLDVPLSEAGIRQAERLAEFVKHLKSPPVNRIFCSDLSRAIRTAEAIGLPIGITPVPINGLRERHFGQWEGMTFDEIKAVSPEAFTNWASDPLAFSPIGGESTKEVSLRVTPVFKKIVNDHKDETIAIVAHGGVNRVILCDVLGIPLTNIFRVEQDFACLNIIDFYDSVPVVKLMNYVTEL</sequence>
<dbReference type="Gene3D" id="3.40.50.1240">
    <property type="entry name" value="Phosphoglycerate mutase-like"/>
    <property type="match status" value="1"/>
</dbReference>
<dbReference type="PANTHER" id="PTHR48100">
    <property type="entry name" value="BROAD-SPECIFICITY PHOSPHATASE YOR283W-RELATED"/>
    <property type="match status" value="1"/>
</dbReference>
<dbReference type="Pfam" id="PF00300">
    <property type="entry name" value="His_Phos_1"/>
    <property type="match status" value="1"/>
</dbReference>
<accession>A0ABR5SCM8</accession>
<dbReference type="CDD" id="cd07067">
    <property type="entry name" value="HP_PGM_like"/>
    <property type="match status" value="1"/>
</dbReference>
<dbReference type="InterPro" id="IPR029033">
    <property type="entry name" value="His_PPase_superfam"/>
</dbReference>
<reference evidence="2 3" key="1">
    <citation type="submission" date="2015-11" db="EMBL/GenBank/DDBJ databases">
        <authorList>
            <person name="Lin W."/>
        </authorList>
    </citation>
    <scope>NUCLEOTIDE SEQUENCE [LARGE SCALE GENOMIC DNA]</scope>
    <source>
        <strain evidence="2 3">HCH-1</strain>
    </source>
</reference>
<dbReference type="InterPro" id="IPR050275">
    <property type="entry name" value="PGM_Phosphatase"/>
</dbReference>
<dbReference type="PANTHER" id="PTHR48100:SF10">
    <property type="entry name" value="2-CARBOXY-D-ARABINITOL-1-PHOSPHATASE-RELATED"/>
    <property type="match status" value="1"/>
</dbReference>
<comment type="caution">
    <text evidence="2">The sequence shown here is derived from an EMBL/GenBank/DDBJ whole genome shotgun (WGS) entry which is preliminary data.</text>
</comment>
<dbReference type="RefSeq" id="WP_085053248.1">
    <property type="nucleotide sequence ID" value="NZ_LNQR01000100.1"/>
</dbReference>
<evidence type="ECO:0000313" key="2">
    <source>
        <dbReference type="EMBL" id="KWT81203.1"/>
    </source>
</evidence>
<proteinExistence type="predicted"/>
<evidence type="ECO:0000256" key="1">
    <source>
        <dbReference type="NCBIfam" id="TIGR03162"/>
    </source>
</evidence>
<dbReference type="InterPro" id="IPR013078">
    <property type="entry name" value="His_Pase_superF_clade-1"/>
</dbReference>
<evidence type="ECO:0000313" key="3">
    <source>
        <dbReference type="Proteomes" id="UP000060487"/>
    </source>
</evidence>
<gene>
    <name evidence="2" type="ORF">ASN18_2627</name>
</gene>
<dbReference type="NCBIfam" id="TIGR03162">
    <property type="entry name" value="ribazole_cobC"/>
    <property type="match status" value="1"/>
</dbReference>
<dbReference type="GO" id="GO:0043755">
    <property type="term" value="F:alpha-ribazole phosphatase activity"/>
    <property type="evidence" value="ECO:0007669"/>
    <property type="project" value="UniProtKB-EC"/>
</dbReference>
<keyword evidence="3" id="KW-1185">Reference proteome</keyword>